<dbReference type="HOGENOM" id="CLU_019189_13_1_1"/>
<dbReference type="Gene3D" id="3.90.1200.10">
    <property type="match status" value="1"/>
</dbReference>
<keyword evidence="5" id="KW-0496">Mitochondrion</keyword>
<evidence type="ECO:0000256" key="3">
    <source>
        <dbReference type="ARBA" id="ARBA00016197"/>
    </source>
</evidence>
<evidence type="ECO:0000256" key="4">
    <source>
        <dbReference type="ARBA" id="ARBA00022946"/>
    </source>
</evidence>
<name>A0A067TPD2_GALM3</name>
<dbReference type="OrthoDB" id="2968323at2759"/>
<dbReference type="GO" id="GO:0005739">
    <property type="term" value="C:mitochondrion"/>
    <property type="evidence" value="ECO:0007669"/>
    <property type="project" value="UniProtKB-SubCell"/>
</dbReference>
<gene>
    <name evidence="8" type="ORF">GALMADRAFT_205913</name>
</gene>
<comment type="subcellular location">
    <subcellularLocation>
        <location evidence="1">Mitochondrion</location>
    </subcellularLocation>
</comment>
<dbReference type="SUPFAM" id="SSF56112">
    <property type="entry name" value="Protein kinase-like (PK-like)"/>
    <property type="match status" value="1"/>
</dbReference>
<dbReference type="Pfam" id="PF01636">
    <property type="entry name" value="APH"/>
    <property type="match status" value="1"/>
</dbReference>
<dbReference type="PANTHER" id="PTHR36091:SF1">
    <property type="entry name" value="ALTERED INHERITANCE OF MITOCHONDRIA PROTEIN 9, MITOCHONDRIAL"/>
    <property type="match status" value="1"/>
</dbReference>
<sequence length="524" mass="58892">MALRRLDFDIVALGRIAAQASGGSKCTDMVVIGEGTFNRIFRLSFDTADDIIARIPFPNSGPRSLLTRSEVATMEFVRTRLGAHVPRVLAWNACPDNDVGCEYIIMEECAGDVLAKRLDIASDSSRYIFDITEILSQLSAIPFSQYGSIYFTEDVEPSLRSIPLYAEGEKSDVCSERFRIGPSVDRRFYRGERARMDIDRGPWKDIHSYIEAAVDCEIKWIEAHSNSPSAQKQLGARHTAAQHISLLNQWLSLAPAVLPSPEYCQPTLSHPDLHAANIFVNDESMSVTGIIDWQGACVRPLFETPIPQFVDVDTSNLIYAKLTTDDLPVFPDNFDAMSDAQKLEALAEMTQIASKACLLGLVSRTHPALYASLRLLQMEYLRRTIYYSSYSWADGLPLLEQTLMSLTAAYGGYIPVNPESPICPLSFSEADVRRHETEFKDIIHAEEWLDSHATTLLKTYGFTVYKDGSVDEEAFEEARKKADECFVDILTTIARERGKESAERFRHHWPLREGKFVHSMESCV</sequence>
<evidence type="ECO:0000256" key="6">
    <source>
        <dbReference type="ARBA" id="ARBA00031849"/>
    </source>
</evidence>
<keyword evidence="4" id="KW-0809">Transit peptide</keyword>
<evidence type="ECO:0000313" key="8">
    <source>
        <dbReference type="EMBL" id="KDR84192.1"/>
    </source>
</evidence>
<protein>
    <recommendedName>
        <fullName evidence="3">Altered inheritance of mitochondria protein 9, mitochondrial</fullName>
    </recommendedName>
    <alternativeName>
        <fullName evidence="6">Found in mitochondrial proteome protein 29</fullName>
    </alternativeName>
</protein>
<evidence type="ECO:0000256" key="1">
    <source>
        <dbReference type="ARBA" id="ARBA00004173"/>
    </source>
</evidence>
<dbReference type="PANTHER" id="PTHR36091">
    <property type="entry name" value="ALTERED INHERITANCE OF MITOCHONDRIA PROTEIN 9, MITOCHONDRIAL"/>
    <property type="match status" value="1"/>
</dbReference>
<accession>A0A067TPD2</accession>
<evidence type="ECO:0000313" key="9">
    <source>
        <dbReference type="Proteomes" id="UP000027222"/>
    </source>
</evidence>
<dbReference type="InterPro" id="IPR051035">
    <property type="entry name" value="Mito_inheritance_9"/>
</dbReference>
<dbReference type="InterPro" id="IPR011009">
    <property type="entry name" value="Kinase-like_dom_sf"/>
</dbReference>
<dbReference type="EMBL" id="KL142368">
    <property type="protein sequence ID" value="KDR84192.1"/>
    <property type="molecule type" value="Genomic_DNA"/>
</dbReference>
<dbReference type="AlphaFoldDB" id="A0A067TPD2"/>
<dbReference type="InterPro" id="IPR002575">
    <property type="entry name" value="Aminoglycoside_PTrfase"/>
</dbReference>
<proteinExistence type="inferred from homology"/>
<evidence type="ECO:0000256" key="2">
    <source>
        <dbReference type="ARBA" id="ARBA00005543"/>
    </source>
</evidence>
<dbReference type="Proteomes" id="UP000027222">
    <property type="component" value="Unassembled WGS sequence"/>
</dbReference>
<organism evidence="8 9">
    <name type="scientific">Galerina marginata (strain CBS 339.88)</name>
    <dbReference type="NCBI Taxonomy" id="685588"/>
    <lineage>
        <taxon>Eukaryota</taxon>
        <taxon>Fungi</taxon>
        <taxon>Dikarya</taxon>
        <taxon>Basidiomycota</taxon>
        <taxon>Agaricomycotina</taxon>
        <taxon>Agaricomycetes</taxon>
        <taxon>Agaricomycetidae</taxon>
        <taxon>Agaricales</taxon>
        <taxon>Agaricineae</taxon>
        <taxon>Strophariaceae</taxon>
        <taxon>Galerina</taxon>
    </lineage>
</organism>
<reference evidence="9" key="1">
    <citation type="journal article" date="2014" name="Proc. Natl. Acad. Sci. U.S.A.">
        <title>Extensive sampling of basidiomycete genomes demonstrates inadequacy of the white-rot/brown-rot paradigm for wood decay fungi.</title>
        <authorList>
            <person name="Riley R."/>
            <person name="Salamov A.A."/>
            <person name="Brown D.W."/>
            <person name="Nagy L.G."/>
            <person name="Floudas D."/>
            <person name="Held B.W."/>
            <person name="Levasseur A."/>
            <person name="Lombard V."/>
            <person name="Morin E."/>
            <person name="Otillar R."/>
            <person name="Lindquist E.A."/>
            <person name="Sun H."/>
            <person name="LaButti K.M."/>
            <person name="Schmutz J."/>
            <person name="Jabbour D."/>
            <person name="Luo H."/>
            <person name="Baker S.E."/>
            <person name="Pisabarro A.G."/>
            <person name="Walton J.D."/>
            <person name="Blanchette R.A."/>
            <person name="Henrissat B."/>
            <person name="Martin F."/>
            <person name="Cullen D."/>
            <person name="Hibbett D.S."/>
            <person name="Grigoriev I.V."/>
        </authorList>
    </citation>
    <scope>NUCLEOTIDE SEQUENCE [LARGE SCALE GENOMIC DNA]</scope>
    <source>
        <strain evidence="9">CBS 339.88</strain>
    </source>
</reference>
<feature type="domain" description="Aminoglycoside phosphotransferase" evidence="7">
    <location>
        <begin position="31"/>
        <end position="301"/>
    </location>
</feature>
<evidence type="ECO:0000256" key="5">
    <source>
        <dbReference type="ARBA" id="ARBA00023128"/>
    </source>
</evidence>
<comment type="similarity">
    <text evidence="2">Belongs to the AIM9 family.</text>
</comment>
<keyword evidence="9" id="KW-1185">Reference proteome</keyword>
<evidence type="ECO:0000259" key="7">
    <source>
        <dbReference type="Pfam" id="PF01636"/>
    </source>
</evidence>